<organism evidence="2 3">
    <name type="scientific">Bacillus safensis</name>
    <dbReference type="NCBI Taxonomy" id="561879"/>
    <lineage>
        <taxon>Bacteria</taxon>
        <taxon>Bacillati</taxon>
        <taxon>Bacillota</taxon>
        <taxon>Bacilli</taxon>
        <taxon>Bacillales</taxon>
        <taxon>Bacillaceae</taxon>
        <taxon>Bacillus</taxon>
    </lineage>
</organism>
<proteinExistence type="predicted"/>
<dbReference type="GO" id="GO:0046654">
    <property type="term" value="P:tetrahydrofolate biosynthetic process"/>
    <property type="evidence" value="ECO:0007669"/>
    <property type="project" value="TreeGrafter"/>
</dbReference>
<dbReference type="Proteomes" id="UP000464658">
    <property type="component" value="Chromosome"/>
</dbReference>
<dbReference type="InterPro" id="IPR011005">
    <property type="entry name" value="Dihydropteroate_synth-like_sf"/>
</dbReference>
<evidence type="ECO:0000313" key="3">
    <source>
        <dbReference type="Proteomes" id="UP000464658"/>
    </source>
</evidence>
<dbReference type="InterPro" id="IPR045031">
    <property type="entry name" value="DHP_synth-like"/>
</dbReference>
<dbReference type="PANTHER" id="PTHR20941:SF1">
    <property type="entry name" value="FOLIC ACID SYNTHESIS PROTEIN FOL1"/>
    <property type="match status" value="1"/>
</dbReference>
<evidence type="ECO:0000259" key="1">
    <source>
        <dbReference type="PROSITE" id="PS50972"/>
    </source>
</evidence>
<reference evidence="2 3" key="1">
    <citation type="submission" date="2019-12" db="EMBL/GenBank/DDBJ databases">
        <title>Full genome sequence of a Bacillus safensis strain isolated from commercially available natto in Indonesia.</title>
        <authorList>
            <person name="Yoshida M."/>
            <person name="Uomi M."/>
            <person name="Waturangi D."/>
            <person name="Ekaputri J.J."/>
            <person name="Setiamarga D.H.E."/>
        </authorList>
    </citation>
    <scope>NUCLEOTIDE SEQUENCE [LARGE SCALE GENOMIC DNA]</scope>
    <source>
        <strain evidence="2 3">IDN1</strain>
    </source>
</reference>
<feature type="domain" description="Pterin-binding" evidence="1">
    <location>
        <begin position="1"/>
        <end position="108"/>
    </location>
</feature>
<dbReference type="InterPro" id="IPR000489">
    <property type="entry name" value="Pterin-binding_dom"/>
</dbReference>
<dbReference type="AlphaFoldDB" id="A0A5S9M4V0"/>
<dbReference type="Pfam" id="PF00809">
    <property type="entry name" value="Pterin_bind"/>
    <property type="match status" value="1"/>
</dbReference>
<dbReference type="PROSITE" id="PS50972">
    <property type="entry name" value="PTERIN_BINDING"/>
    <property type="match status" value="1"/>
</dbReference>
<sequence length="115" mass="12626">MIADLKESVQIAQQAGVRDDMIILDPGVGFAKNKEDNLKVMNELEHFCYLGYPLLLATSRKRFIGAVLDLPPEERTEGTGATVCLGIQKKGSAMVRVHDVKRNSKNGKNDGCHAE</sequence>
<gene>
    <name evidence="2" type="ORF">BsIDN1_01540</name>
</gene>
<dbReference type="PANTHER" id="PTHR20941">
    <property type="entry name" value="FOLATE SYNTHESIS PROTEINS"/>
    <property type="match status" value="1"/>
</dbReference>
<accession>A0A5S9M4V0</accession>
<dbReference type="GO" id="GO:0004156">
    <property type="term" value="F:dihydropteroate synthase activity"/>
    <property type="evidence" value="ECO:0007669"/>
    <property type="project" value="TreeGrafter"/>
</dbReference>
<evidence type="ECO:0000313" key="2">
    <source>
        <dbReference type="EMBL" id="BBP86536.1"/>
    </source>
</evidence>
<dbReference type="EMBL" id="AP021906">
    <property type="protein sequence ID" value="BBP86536.1"/>
    <property type="molecule type" value="Genomic_DNA"/>
</dbReference>
<dbReference type="SUPFAM" id="SSF51717">
    <property type="entry name" value="Dihydropteroate synthetase-like"/>
    <property type="match status" value="1"/>
</dbReference>
<dbReference type="Gene3D" id="3.20.20.20">
    <property type="entry name" value="Dihydropteroate synthase-like"/>
    <property type="match status" value="1"/>
</dbReference>
<dbReference type="GO" id="GO:0005829">
    <property type="term" value="C:cytosol"/>
    <property type="evidence" value="ECO:0007669"/>
    <property type="project" value="TreeGrafter"/>
</dbReference>
<protein>
    <recommendedName>
        <fullName evidence="1">Pterin-binding domain-containing protein</fullName>
    </recommendedName>
</protein>
<name>A0A5S9M4V0_BACIA</name>